<evidence type="ECO:0000313" key="8">
    <source>
        <dbReference type="Proteomes" id="UP000770661"/>
    </source>
</evidence>
<proteinExistence type="predicted"/>
<dbReference type="GO" id="GO:0016020">
    <property type="term" value="C:membrane"/>
    <property type="evidence" value="ECO:0007669"/>
    <property type="project" value="UniProtKB-SubCell"/>
</dbReference>
<accession>A0A8J5D1S7</accession>
<dbReference type="PANTHER" id="PTHR10924:SF27">
    <property type="entry name" value="SOLUTE CARRIER FAMILY 49 MEMBER 4"/>
    <property type="match status" value="1"/>
</dbReference>
<dbReference type="EMBL" id="JACEEZ010001006">
    <property type="protein sequence ID" value="KAG0729604.1"/>
    <property type="molecule type" value="Genomic_DNA"/>
</dbReference>
<protein>
    <submittedName>
        <fullName evidence="7">Disrupted in renal carcinoma protein 2</fullName>
    </submittedName>
</protein>
<reference evidence="7" key="1">
    <citation type="submission" date="2020-07" db="EMBL/GenBank/DDBJ databases">
        <title>The High-quality genome of the commercially important snow crab, Chionoecetes opilio.</title>
        <authorList>
            <person name="Jeong J.-H."/>
            <person name="Ryu S."/>
        </authorList>
    </citation>
    <scope>NUCLEOTIDE SEQUENCE</scope>
    <source>
        <strain evidence="7">MADBK_172401_WGS</strain>
        <tissue evidence="7">Digestive gland</tissue>
    </source>
</reference>
<keyword evidence="2 6" id="KW-0812">Transmembrane</keyword>
<name>A0A8J5D1S7_CHIOP</name>
<feature type="transmembrane region" description="Helical" evidence="6">
    <location>
        <begin position="118"/>
        <end position="139"/>
    </location>
</feature>
<keyword evidence="4 6" id="KW-0472">Membrane</keyword>
<organism evidence="7 8">
    <name type="scientific">Chionoecetes opilio</name>
    <name type="common">Atlantic snow crab</name>
    <name type="synonym">Cancer opilio</name>
    <dbReference type="NCBI Taxonomy" id="41210"/>
    <lineage>
        <taxon>Eukaryota</taxon>
        <taxon>Metazoa</taxon>
        <taxon>Ecdysozoa</taxon>
        <taxon>Arthropoda</taxon>
        <taxon>Crustacea</taxon>
        <taxon>Multicrustacea</taxon>
        <taxon>Malacostraca</taxon>
        <taxon>Eumalacostraca</taxon>
        <taxon>Eucarida</taxon>
        <taxon>Decapoda</taxon>
        <taxon>Pleocyemata</taxon>
        <taxon>Brachyura</taxon>
        <taxon>Eubrachyura</taxon>
        <taxon>Majoidea</taxon>
        <taxon>Majidae</taxon>
        <taxon>Chionoecetes</taxon>
    </lineage>
</organism>
<evidence type="ECO:0000256" key="5">
    <source>
        <dbReference type="SAM" id="MobiDB-lite"/>
    </source>
</evidence>
<gene>
    <name evidence="7" type="primary">dirc2_1</name>
    <name evidence="7" type="ORF">GWK47_029982</name>
</gene>
<evidence type="ECO:0000256" key="3">
    <source>
        <dbReference type="ARBA" id="ARBA00022989"/>
    </source>
</evidence>
<evidence type="ECO:0000313" key="7">
    <source>
        <dbReference type="EMBL" id="KAG0729604.1"/>
    </source>
</evidence>
<comment type="caution">
    <text evidence="7">The sequence shown here is derived from an EMBL/GenBank/DDBJ whole genome shotgun (WGS) entry which is preliminary data.</text>
</comment>
<evidence type="ECO:0000256" key="4">
    <source>
        <dbReference type="ARBA" id="ARBA00023136"/>
    </source>
</evidence>
<keyword evidence="3 6" id="KW-1133">Transmembrane helix</keyword>
<feature type="transmembrane region" description="Helical" evidence="6">
    <location>
        <begin position="50"/>
        <end position="70"/>
    </location>
</feature>
<dbReference type="AlphaFoldDB" id="A0A8J5D1S7"/>
<feature type="transmembrane region" description="Helical" evidence="6">
    <location>
        <begin position="90"/>
        <end position="111"/>
    </location>
</feature>
<evidence type="ECO:0000256" key="1">
    <source>
        <dbReference type="ARBA" id="ARBA00004141"/>
    </source>
</evidence>
<dbReference type="PANTHER" id="PTHR10924">
    <property type="entry name" value="MAJOR FACILITATOR SUPERFAMILY PROTEIN-RELATED"/>
    <property type="match status" value="1"/>
</dbReference>
<comment type="subcellular location">
    <subcellularLocation>
        <location evidence="1">Membrane</location>
        <topology evidence="1">Multi-pass membrane protein</topology>
    </subcellularLocation>
</comment>
<keyword evidence="8" id="KW-1185">Reference proteome</keyword>
<dbReference type="OrthoDB" id="8190074at2759"/>
<feature type="region of interest" description="Disordered" evidence="5">
    <location>
        <begin position="1"/>
        <end position="23"/>
    </location>
</feature>
<evidence type="ECO:0000256" key="2">
    <source>
        <dbReference type="ARBA" id="ARBA00022692"/>
    </source>
</evidence>
<dbReference type="Proteomes" id="UP000770661">
    <property type="component" value="Unassembled WGS sequence"/>
</dbReference>
<evidence type="ECO:0000256" key="6">
    <source>
        <dbReference type="SAM" id="Phobius"/>
    </source>
</evidence>
<dbReference type="SUPFAM" id="SSF103473">
    <property type="entry name" value="MFS general substrate transporter"/>
    <property type="match status" value="1"/>
</dbReference>
<dbReference type="InterPro" id="IPR036259">
    <property type="entry name" value="MFS_trans_sf"/>
</dbReference>
<dbReference type="InterPro" id="IPR049680">
    <property type="entry name" value="FLVCR1-2_SLC49-like"/>
</dbReference>
<sequence length="148" mass="16049">MNVELLSMTSKTPTPEPASEGRPPPYLCGERDPLLPPTAAPEIKVYKRRFWILGTFSFLAMFQCLMWNTWGPLSASMDAAYPGWGAGTVSLMGNWGNITFVVFVAPMCWLMNVRGVRAGVVVCVVLVAAGTAVRVVPMLTGGTTFFTV</sequence>